<dbReference type="KEGG" id="bsc:COCSADRAFT_339915"/>
<reference evidence="1 2" key="1">
    <citation type="journal article" date="2012" name="PLoS Pathog.">
        <title>Diverse lifestyles and strategies of plant pathogenesis encoded in the genomes of eighteen Dothideomycetes fungi.</title>
        <authorList>
            <person name="Ohm R.A."/>
            <person name="Feau N."/>
            <person name="Henrissat B."/>
            <person name="Schoch C.L."/>
            <person name="Horwitz B.A."/>
            <person name="Barry K.W."/>
            <person name="Condon B.J."/>
            <person name="Copeland A.C."/>
            <person name="Dhillon B."/>
            <person name="Glaser F."/>
            <person name="Hesse C.N."/>
            <person name="Kosti I."/>
            <person name="LaButti K."/>
            <person name="Lindquist E.A."/>
            <person name="Lucas S."/>
            <person name="Salamov A.A."/>
            <person name="Bradshaw R.E."/>
            <person name="Ciuffetti L."/>
            <person name="Hamelin R.C."/>
            <person name="Kema G.H.J."/>
            <person name="Lawrence C."/>
            <person name="Scott J.A."/>
            <person name="Spatafora J.W."/>
            <person name="Turgeon B.G."/>
            <person name="de Wit P.J.G.M."/>
            <person name="Zhong S."/>
            <person name="Goodwin S.B."/>
            <person name="Grigoriev I.V."/>
        </authorList>
    </citation>
    <scope>NUCLEOTIDE SEQUENCE [LARGE SCALE GENOMIC DNA]</scope>
    <source>
        <strain evidence="2">ND90Pr / ATCC 201652</strain>
    </source>
</reference>
<sequence length="88" mass="9416">MSKPIPSTCLAQKTVPALSSKQKHIHTHIHTYTHLHIHPSTLPDHAPALSPHQVLALCPPGPAPASHAAPAPPTLLHLLHCSSWAHVQ</sequence>
<dbReference type="RefSeq" id="XP_007701486.1">
    <property type="nucleotide sequence ID" value="XM_007703296.1"/>
</dbReference>
<organism evidence="1 2">
    <name type="scientific">Cochliobolus sativus (strain ND90Pr / ATCC 201652)</name>
    <name type="common">Common root rot and spot blotch fungus</name>
    <name type="synonym">Bipolaris sorokiniana</name>
    <dbReference type="NCBI Taxonomy" id="665912"/>
    <lineage>
        <taxon>Eukaryota</taxon>
        <taxon>Fungi</taxon>
        <taxon>Dikarya</taxon>
        <taxon>Ascomycota</taxon>
        <taxon>Pezizomycotina</taxon>
        <taxon>Dothideomycetes</taxon>
        <taxon>Pleosporomycetidae</taxon>
        <taxon>Pleosporales</taxon>
        <taxon>Pleosporineae</taxon>
        <taxon>Pleosporaceae</taxon>
        <taxon>Bipolaris</taxon>
    </lineage>
</organism>
<protein>
    <submittedName>
        <fullName evidence="1">Uncharacterized protein</fullName>
    </submittedName>
</protein>
<keyword evidence="2" id="KW-1185">Reference proteome</keyword>
<dbReference type="AlphaFoldDB" id="M2S7W6"/>
<dbReference type="Proteomes" id="UP000016934">
    <property type="component" value="Unassembled WGS sequence"/>
</dbReference>
<dbReference type="GeneID" id="19137399"/>
<name>M2S7W6_COCSN</name>
<proteinExistence type="predicted"/>
<evidence type="ECO:0000313" key="1">
    <source>
        <dbReference type="EMBL" id="EMD63298.1"/>
    </source>
</evidence>
<dbReference type="HOGENOM" id="CLU_2468921_0_0_1"/>
<evidence type="ECO:0000313" key="2">
    <source>
        <dbReference type="Proteomes" id="UP000016934"/>
    </source>
</evidence>
<accession>M2S7W6</accession>
<gene>
    <name evidence="1" type="ORF">COCSADRAFT_339915</name>
</gene>
<reference evidence="2" key="2">
    <citation type="journal article" date="2013" name="PLoS Genet.">
        <title>Comparative genome structure, secondary metabolite, and effector coding capacity across Cochliobolus pathogens.</title>
        <authorList>
            <person name="Condon B.J."/>
            <person name="Leng Y."/>
            <person name="Wu D."/>
            <person name="Bushley K.E."/>
            <person name="Ohm R.A."/>
            <person name="Otillar R."/>
            <person name="Martin J."/>
            <person name="Schackwitz W."/>
            <person name="Grimwood J."/>
            <person name="MohdZainudin N."/>
            <person name="Xue C."/>
            <person name="Wang R."/>
            <person name="Manning V.A."/>
            <person name="Dhillon B."/>
            <person name="Tu Z.J."/>
            <person name="Steffenson B.J."/>
            <person name="Salamov A."/>
            <person name="Sun H."/>
            <person name="Lowry S."/>
            <person name="LaButti K."/>
            <person name="Han J."/>
            <person name="Copeland A."/>
            <person name="Lindquist E."/>
            <person name="Barry K."/>
            <person name="Schmutz J."/>
            <person name="Baker S.E."/>
            <person name="Ciuffetti L.M."/>
            <person name="Grigoriev I.V."/>
            <person name="Zhong S."/>
            <person name="Turgeon B.G."/>
        </authorList>
    </citation>
    <scope>NUCLEOTIDE SEQUENCE [LARGE SCALE GENOMIC DNA]</scope>
    <source>
        <strain evidence="2">ND90Pr / ATCC 201652</strain>
    </source>
</reference>
<dbReference type="EMBL" id="KB445645">
    <property type="protein sequence ID" value="EMD63298.1"/>
    <property type="molecule type" value="Genomic_DNA"/>
</dbReference>